<evidence type="ECO:0000313" key="1">
    <source>
        <dbReference type="EMBL" id="SHJ50845.1"/>
    </source>
</evidence>
<sequence>MAKVDIDSDLELELFKGIRILEGENLKTKKYDDRKMVTIIMNYIKKLVDDKEGDSDEV</sequence>
<keyword evidence="2" id="KW-1185">Reference proteome</keyword>
<accession>A0A1M6JVV9</accession>
<reference evidence="1 2" key="1">
    <citation type="submission" date="2016-11" db="EMBL/GenBank/DDBJ databases">
        <authorList>
            <person name="Jaros S."/>
            <person name="Januszkiewicz K."/>
            <person name="Wedrychowicz H."/>
        </authorList>
    </citation>
    <scope>NUCLEOTIDE SEQUENCE [LARGE SCALE GENOMIC DNA]</scope>
    <source>
        <strain evidence="1 2">DSM 14809</strain>
    </source>
</reference>
<dbReference type="AlphaFoldDB" id="A0A1M6JVV9"/>
<organism evidence="1 2">
    <name type="scientific">Pseudobutyrivibrio xylanivorans DSM 14809</name>
    <dbReference type="NCBI Taxonomy" id="1123012"/>
    <lineage>
        <taxon>Bacteria</taxon>
        <taxon>Bacillati</taxon>
        <taxon>Bacillota</taxon>
        <taxon>Clostridia</taxon>
        <taxon>Lachnospirales</taxon>
        <taxon>Lachnospiraceae</taxon>
        <taxon>Pseudobutyrivibrio</taxon>
    </lineage>
</organism>
<dbReference type="RefSeq" id="WP_159430901.1">
    <property type="nucleotide sequence ID" value="NZ_FQYQ01000026.1"/>
</dbReference>
<name>A0A1M6JVV9_PSEXY</name>
<dbReference type="EMBL" id="FQYQ01000026">
    <property type="protein sequence ID" value="SHJ50845.1"/>
    <property type="molecule type" value="Genomic_DNA"/>
</dbReference>
<gene>
    <name evidence="1" type="ORF">SAMN02745725_02702</name>
</gene>
<evidence type="ECO:0000313" key="2">
    <source>
        <dbReference type="Proteomes" id="UP000184185"/>
    </source>
</evidence>
<proteinExistence type="predicted"/>
<dbReference type="Proteomes" id="UP000184185">
    <property type="component" value="Unassembled WGS sequence"/>
</dbReference>
<protein>
    <submittedName>
        <fullName evidence="1">Uncharacterized protein</fullName>
    </submittedName>
</protein>